<dbReference type="InterPro" id="IPR036162">
    <property type="entry name" value="Resolvase-like_N_sf"/>
</dbReference>
<feature type="domain" description="Resolvase/invertase-type recombinase catalytic" evidence="5">
    <location>
        <begin position="28"/>
        <end position="187"/>
    </location>
</feature>
<evidence type="ECO:0000256" key="3">
    <source>
        <dbReference type="ARBA" id="ARBA00023172"/>
    </source>
</evidence>
<protein>
    <recommendedName>
        <fullName evidence="9">Recombinase family protein</fullName>
    </recommendedName>
</protein>
<dbReference type="PROSITE" id="PS00398">
    <property type="entry name" value="RECOMBINASES_2"/>
    <property type="match status" value="1"/>
</dbReference>
<dbReference type="STRING" id="716541.ECL_02478"/>
<dbReference type="KEGG" id="enc:ECL_02478"/>
<evidence type="ECO:0000313" key="8">
    <source>
        <dbReference type="Proteomes" id="UP000002363"/>
    </source>
</evidence>
<dbReference type="EnsemblBacteria" id="ADF62021">
    <property type="protein sequence ID" value="ADF62021"/>
    <property type="gene ID" value="ECL_02478"/>
</dbReference>
<dbReference type="PANTHER" id="PTHR30461:SF2">
    <property type="entry name" value="SERINE RECOMBINASE PINE-RELATED"/>
    <property type="match status" value="1"/>
</dbReference>
<dbReference type="SUPFAM" id="SSF53041">
    <property type="entry name" value="Resolvase-like"/>
    <property type="match status" value="1"/>
</dbReference>
<dbReference type="PATRIC" id="fig|716541.4.peg.2654"/>
<dbReference type="Pfam" id="PF00239">
    <property type="entry name" value="Resolvase"/>
    <property type="match status" value="1"/>
</dbReference>
<dbReference type="Proteomes" id="UP000002363">
    <property type="component" value="Chromosome"/>
</dbReference>
<evidence type="ECO:0008006" key="9">
    <source>
        <dbReference type="Google" id="ProtNLM"/>
    </source>
</evidence>
<dbReference type="Gene3D" id="3.40.50.1390">
    <property type="entry name" value="Resolvase, N-terminal catalytic domain"/>
    <property type="match status" value="1"/>
</dbReference>
<dbReference type="InterPro" id="IPR006119">
    <property type="entry name" value="Resolv_N"/>
</dbReference>
<dbReference type="Pfam" id="PF13408">
    <property type="entry name" value="Zn_ribbon_recom"/>
    <property type="match status" value="1"/>
</dbReference>
<dbReference type="InterPro" id="IPR011109">
    <property type="entry name" value="DNA_bind_recombinase_dom"/>
</dbReference>
<evidence type="ECO:0000256" key="4">
    <source>
        <dbReference type="SAM" id="Coils"/>
    </source>
</evidence>
<accession>A0A0H3CL53</accession>
<keyword evidence="4" id="KW-0175">Coiled coil</keyword>
<keyword evidence="2" id="KW-0238">DNA-binding</keyword>
<dbReference type="HOGENOM" id="CLU_030020_1_0_6"/>
<dbReference type="InterPro" id="IPR025827">
    <property type="entry name" value="Zn_ribbon_recom_dom"/>
</dbReference>
<dbReference type="InterPro" id="IPR050639">
    <property type="entry name" value="SSR_resolvase"/>
</dbReference>
<evidence type="ECO:0000256" key="2">
    <source>
        <dbReference type="ARBA" id="ARBA00023125"/>
    </source>
</evidence>
<dbReference type="GO" id="GO:0000150">
    <property type="term" value="F:DNA strand exchange activity"/>
    <property type="evidence" value="ECO:0007669"/>
    <property type="project" value="InterPro"/>
</dbReference>
<keyword evidence="8" id="KW-1185">Reference proteome</keyword>
<dbReference type="PROSITE" id="PS51737">
    <property type="entry name" value="RECOMBINASE_DNA_BIND"/>
    <property type="match status" value="1"/>
</dbReference>
<dbReference type="InterPro" id="IPR038109">
    <property type="entry name" value="DNA_bind_recomb_sf"/>
</dbReference>
<dbReference type="GO" id="GO:0015074">
    <property type="term" value="P:DNA integration"/>
    <property type="evidence" value="ECO:0007669"/>
    <property type="project" value="UniProtKB-KW"/>
</dbReference>
<evidence type="ECO:0000259" key="6">
    <source>
        <dbReference type="PROSITE" id="PS51737"/>
    </source>
</evidence>
<evidence type="ECO:0000256" key="1">
    <source>
        <dbReference type="ARBA" id="ARBA00022908"/>
    </source>
</evidence>
<dbReference type="EMBL" id="CP001918">
    <property type="protein sequence ID" value="ADF62021.1"/>
    <property type="molecule type" value="Genomic_DNA"/>
</dbReference>
<dbReference type="OrthoDB" id="9791494at2"/>
<reference evidence="7 8" key="1">
    <citation type="journal article" date="2010" name="J. Bacteriol.">
        <title>Complete genome sequence of Enterobacter cloacae subsp. cloacae type strain ATCC 13047.</title>
        <authorList>
            <person name="Ren Y."/>
            <person name="Ren Y."/>
            <person name="Zhou Z."/>
            <person name="Guo X."/>
            <person name="Li Y."/>
            <person name="Feng L."/>
            <person name="Wang L."/>
        </authorList>
    </citation>
    <scope>NUCLEOTIDE SEQUENCE [LARGE SCALE GENOMIC DNA]</scope>
    <source>
        <strain evidence="8">ATCC 13047 / DSM 30054 / NBRC 13535 / NCTC 10005 / WDCM 00083 / NCDC 279-56</strain>
    </source>
</reference>
<keyword evidence="1" id="KW-0229">DNA integration</keyword>
<dbReference type="GO" id="GO:0003677">
    <property type="term" value="F:DNA binding"/>
    <property type="evidence" value="ECO:0007669"/>
    <property type="project" value="UniProtKB-KW"/>
</dbReference>
<dbReference type="PROSITE" id="PS51736">
    <property type="entry name" value="RECOMBINASES_3"/>
    <property type="match status" value="1"/>
</dbReference>
<dbReference type="Pfam" id="PF07508">
    <property type="entry name" value="Recombinase"/>
    <property type="match status" value="1"/>
</dbReference>
<organism evidence="7 8">
    <name type="scientific">Enterobacter cloacae subsp. cloacae (strain ATCC 13047 / DSM 30054 / NBRC 13535 / NCTC 10005 / WDCM 00083 / NCDC 279-56)</name>
    <dbReference type="NCBI Taxonomy" id="716541"/>
    <lineage>
        <taxon>Bacteria</taxon>
        <taxon>Pseudomonadati</taxon>
        <taxon>Pseudomonadota</taxon>
        <taxon>Gammaproteobacteria</taxon>
        <taxon>Enterobacterales</taxon>
        <taxon>Enterobacteriaceae</taxon>
        <taxon>Enterobacter</taxon>
        <taxon>Enterobacter cloacae complex</taxon>
    </lineage>
</organism>
<dbReference type="Gene3D" id="3.90.1750.20">
    <property type="entry name" value="Putative Large Serine Recombinase, Chain B, Domain 2"/>
    <property type="match status" value="1"/>
</dbReference>
<feature type="coiled-coil region" evidence="4">
    <location>
        <begin position="465"/>
        <end position="524"/>
    </location>
</feature>
<dbReference type="eggNOG" id="COG1961">
    <property type="taxonomic scope" value="Bacteria"/>
</dbReference>
<feature type="domain" description="Recombinase" evidence="6">
    <location>
        <begin position="199"/>
        <end position="295"/>
    </location>
</feature>
<sequence length="669" mass="77388">MPSFCIIWEHLRISTFSVILQRDKKMLRPICYERVSSIQQVEMGNGLDDQRSSLTAYLDKNSDKFTNDRVFITDAGLSAFKNANISPESQLGIFLQDVGNRKYGKGDALIVISLDRLSRRSSWAESTIQYIVNSGVEIHDISTNLVLRADDPMSKIHMELIQHRSHNESLMKSVRAKLAWDNKILRALQNGEVISNRMPNWLKNVDNKYQVIPEQAELIVKCFEWYREGLSTGEIVKRIGKKWQMVTVSRLIRDRRLLGEHERYNGEVVPNVYPKIIDEDLFLTANRMMDRVMLEKKKPAEDLLLEPDVVREIFKLYESGLGSGAIVKRLPKGWSTVNVLRVLRDKKVVTMKIIDNLTFERVNEKLSRSGIANRIRKDITIAQDDYITNLFPKILKCGHCGGNIAIHYNHVRTKYVICRNREEKKICDAKSFQYTRIEKNILQLVKNIDFNNLMMEGQSDSDLLLTSLREELSTLKKEEETYQIKINERKVAGKKTSLPLMTGLTEVQDRIEEIESEILNAKNIKEIPVFDFDINKVLDPMNVELRAKLRKELRLVLKSVKYWIFGKRIFVQLEYFNEILSHVLVIDNKRGGGEVLHEIVISESNGERVYTVNEEGKTVFIASVLIGTDAWSLALSRTKKIIDVGNYLDLLSREKIEMIIHEKDIEWID</sequence>
<dbReference type="InterPro" id="IPR006118">
    <property type="entry name" value="Recombinase_CS"/>
</dbReference>
<name>A0A0H3CL53_ENTCC</name>
<dbReference type="PANTHER" id="PTHR30461">
    <property type="entry name" value="DNA-INVERTASE FROM LAMBDOID PROPHAGE"/>
    <property type="match status" value="1"/>
</dbReference>
<proteinExistence type="predicted"/>
<evidence type="ECO:0000259" key="5">
    <source>
        <dbReference type="PROSITE" id="PS51736"/>
    </source>
</evidence>
<keyword evidence="3" id="KW-0233">DNA recombination</keyword>
<gene>
    <name evidence="7" type="ordered locus">ECL_02478</name>
</gene>
<evidence type="ECO:0000313" key="7">
    <source>
        <dbReference type="EMBL" id="ADF62021.1"/>
    </source>
</evidence>
<dbReference type="CDD" id="cd00338">
    <property type="entry name" value="Ser_Recombinase"/>
    <property type="match status" value="1"/>
</dbReference>
<dbReference type="SMART" id="SM00857">
    <property type="entry name" value="Resolvase"/>
    <property type="match status" value="1"/>
</dbReference>
<dbReference type="AlphaFoldDB" id="A0A0H3CL53"/>